<organism evidence="7 8">
    <name type="scientific">Paraglaciecola aquimarina</name>
    <dbReference type="NCBI Taxonomy" id="1235557"/>
    <lineage>
        <taxon>Bacteria</taxon>
        <taxon>Pseudomonadati</taxon>
        <taxon>Pseudomonadota</taxon>
        <taxon>Gammaproteobacteria</taxon>
        <taxon>Alteromonadales</taxon>
        <taxon>Alteromonadaceae</taxon>
        <taxon>Paraglaciecola</taxon>
    </lineage>
</organism>
<dbReference type="Gene3D" id="1.10.10.10">
    <property type="entry name" value="Winged helix-like DNA-binding domain superfamily/Winged helix DNA-binding domain"/>
    <property type="match status" value="1"/>
</dbReference>
<sequence>MKATEHESNRVCDRLSQLEDSELVRIAKFQLPYVTAAYEVLFHRYHKPLVRICYRYLRSMEEAEETVSDTMFNVFNNIRQFEQRASFKTWVYKIAHNLALSKLRKKQLQLVDMNEAAHVAALEIEDGTHESKKQIDQWLDTLSIEDRSIIVFRVVGDLEFLEIAQIVDQKLSTVKMRYKRALDKIKEKSNQLGSD</sequence>
<comment type="caution">
    <text evidence="7">The sequence shown here is derived from an EMBL/GenBank/DDBJ whole genome shotgun (WGS) entry which is preliminary data.</text>
</comment>
<dbReference type="Proteomes" id="UP001247805">
    <property type="component" value="Unassembled WGS sequence"/>
</dbReference>
<reference evidence="7 8" key="1">
    <citation type="submission" date="2023-10" db="EMBL/GenBank/DDBJ databases">
        <title>Glaciecola aquimarina strain GGW-M5 nov., isolated from a coastal seawater.</title>
        <authorList>
            <person name="Bayburt H."/>
            <person name="Kim J.M."/>
            <person name="Choi B.J."/>
            <person name="Jeon C.O."/>
        </authorList>
    </citation>
    <scope>NUCLEOTIDE SEQUENCE [LARGE SCALE GENOMIC DNA]</scope>
    <source>
        <strain evidence="7 8">KCTC 32108</strain>
    </source>
</reference>
<dbReference type="PANTHER" id="PTHR43133">
    <property type="entry name" value="RNA POLYMERASE ECF-TYPE SIGMA FACTO"/>
    <property type="match status" value="1"/>
</dbReference>
<evidence type="ECO:0000313" key="8">
    <source>
        <dbReference type="Proteomes" id="UP001247805"/>
    </source>
</evidence>
<keyword evidence="3" id="KW-0731">Sigma factor</keyword>
<comment type="similarity">
    <text evidence="1">Belongs to the sigma-70 factor family. ECF subfamily.</text>
</comment>
<dbReference type="Gene3D" id="1.10.1740.10">
    <property type="match status" value="1"/>
</dbReference>
<dbReference type="NCBIfam" id="TIGR02937">
    <property type="entry name" value="sigma70-ECF"/>
    <property type="match status" value="1"/>
</dbReference>
<dbReference type="SUPFAM" id="SSF88946">
    <property type="entry name" value="Sigma2 domain of RNA polymerase sigma factors"/>
    <property type="match status" value="1"/>
</dbReference>
<gene>
    <name evidence="7" type="ORF">RS130_16015</name>
</gene>
<dbReference type="InterPro" id="IPR013324">
    <property type="entry name" value="RNA_pol_sigma_r3/r4-like"/>
</dbReference>
<dbReference type="InterPro" id="IPR007627">
    <property type="entry name" value="RNA_pol_sigma70_r2"/>
</dbReference>
<dbReference type="EMBL" id="JAWDIO010000002">
    <property type="protein sequence ID" value="MDU0355203.1"/>
    <property type="molecule type" value="Genomic_DNA"/>
</dbReference>
<name>A0ABU3SYW9_9ALTE</name>
<keyword evidence="4" id="KW-0804">Transcription</keyword>
<dbReference type="PANTHER" id="PTHR43133:SF53">
    <property type="entry name" value="ECF RNA POLYMERASE SIGMA-E FACTOR"/>
    <property type="match status" value="1"/>
</dbReference>
<accession>A0ABU3SYW9</accession>
<dbReference type="Pfam" id="PF04542">
    <property type="entry name" value="Sigma70_r2"/>
    <property type="match status" value="1"/>
</dbReference>
<dbReference type="InterPro" id="IPR036388">
    <property type="entry name" value="WH-like_DNA-bd_sf"/>
</dbReference>
<keyword evidence="8" id="KW-1185">Reference proteome</keyword>
<evidence type="ECO:0000256" key="4">
    <source>
        <dbReference type="ARBA" id="ARBA00023163"/>
    </source>
</evidence>
<evidence type="ECO:0000259" key="6">
    <source>
        <dbReference type="Pfam" id="PF08281"/>
    </source>
</evidence>
<protein>
    <submittedName>
        <fullName evidence="7">Sigma-70 family RNA polymerase sigma factor</fullName>
    </submittedName>
</protein>
<dbReference type="InterPro" id="IPR014284">
    <property type="entry name" value="RNA_pol_sigma-70_dom"/>
</dbReference>
<evidence type="ECO:0000256" key="3">
    <source>
        <dbReference type="ARBA" id="ARBA00023082"/>
    </source>
</evidence>
<dbReference type="InterPro" id="IPR013325">
    <property type="entry name" value="RNA_pol_sigma_r2"/>
</dbReference>
<proteinExistence type="inferred from homology"/>
<evidence type="ECO:0000256" key="2">
    <source>
        <dbReference type="ARBA" id="ARBA00023015"/>
    </source>
</evidence>
<dbReference type="RefSeq" id="WP_316026750.1">
    <property type="nucleotide sequence ID" value="NZ_JAWDIO010000002.1"/>
</dbReference>
<dbReference type="SUPFAM" id="SSF88659">
    <property type="entry name" value="Sigma3 and sigma4 domains of RNA polymerase sigma factors"/>
    <property type="match status" value="1"/>
</dbReference>
<feature type="domain" description="RNA polymerase sigma-70 region 2" evidence="5">
    <location>
        <begin position="41"/>
        <end position="107"/>
    </location>
</feature>
<keyword evidence="2" id="KW-0805">Transcription regulation</keyword>
<feature type="domain" description="RNA polymerase sigma factor 70 region 4 type 2" evidence="6">
    <location>
        <begin position="134"/>
        <end position="184"/>
    </location>
</feature>
<evidence type="ECO:0000259" key="5">
    <source>
        <dbReference type="Pfam" id="PF04542"/>
    </source>
</evidence>
<dbReference type="InterPro" id="IPR013249">
    <property type="entry name" value="RNA_pol_sigma70_r4_t2"/>
</dbReference>
<evidence type="ECO:0000313" key="7">
    <source>
        <dbReference type="EMBL" id="MDU0355203.1"/>
    </source>
</evidence>
<dbReference type="InterPro" id="IPR039425">
    <property type="entry name" value="RNA_pol_sigma-70-like"/>
</dbReference>
<evidence type="ECO:0000256" key="1">
    <source>
        <dbReference type="ARBA" id="ARBA00010641"/>
    </source>
</evidence>
<dbReference type="Pfam" id="PF08281">
    <property type="entry name" value="Sigma70_r4_2"/>
    <property type="match status" value="1"/>
</dbReference>